<dbReference type="AlphaFoldDB" id="A0A2T7PGQ0"/>
<organism evidence="13 14">
    <name type="scientific">Pomacea canaliculata</name>
    <name type="common">Golden apple snail</name>
    <dbReference type="NCBI Taxonomy" id="400727"/>
    <lineage>
        <taxon>Eukaryota</taxon>
        <taxon>Metazoa</taxon>
        <taxon>Spiralia</taxon>
        <taxon>Lophotrochozoa</taxon>
        <taxon>Mollusca</taxon>
        <taxon>Gastropoda</taxon>
        <taxon>Caenogastropoda</taxon>
        <taxon>Architaenioglossa</taxon>
        <taxon>Ampullarioidea</taxon>
        <taxon>Ampullariidae</taxon>
        <taxon>Pomacea</taxon>
    </lineage>
</organism>
<evidence type="ECO:0000256" key="10">
    <source>
        <dbReference type="ARBA" id="ARBA00048679"/>
    </source>
</evidence>
<comment type="catalytic activity">
    <reaction evidence="9 11">
        <text>L-threonyl-[protein] + ATP = O-phospho-L-threonyl-[protein] + ADP + H(+)</text>
        <dbReference type="Rhea" id="RHEA:46608"/>
        <dbReference type="Rhea" id="RHEA-COMP:11060"/>
        <dbReference type="Rhea" id="RHEA-COMP:11605"/>
        <dbReference type="ChEBI" id="CHEBI:15378"/>
        <dbReference type="ChEBI" id="CHEBI:30013"/>
        <dbReference type="ChEBI" id="CHEBI:30616"/>
        <dbReference type="ChEBI" id="CHEBI:61977"/>
        <dbReference type="ChEBI" id="CHEBI:456216"/>
        <dbReference type="EC" id="2.7.11.1"/>
    </reaction>
</comment>
<dbReference type="SUPFAM" id="SSF56112">
    <property type="entry name" value="Protein kinase-like (PK-like)"/>
    <property type="match status" value="1"/>
</dbReference>
<dbReference type="OrthoDB" id="205248at2759"/>
<dbReference type="GO" id="GO:0004674">
    <property type="term" value="F:protein serine/threonine kinase activity"/>
    <property type="evidence" value="ECO:0007669"/>
    <property type="project" value="UniProtKB-UniRule"/>
</dbReference>
<comment type="caution">
    <text evidence="13">The sequence shown here is derived from an EMBL/GenBank/DDBJ whole genome shotgun (WGS) entry which is preliminary data.</text>
</comment>
<dbReference type="PANTHER" id="PTHR45723">
    <property type="entry name" value="SERINE/THREONINE-PROTEIN KINASE RIO1"/>
    <property type="match status" value="1"/>
</dbReference>
<dbReference type="Proteomes" id="UP000245119">
    <property type="component" value="Linkage Group LG4"/>
</dbReference>
<evidence type="ECO:0000259" key="12">
    <source>
        <dbReference type="SMART" id="SM00090"/>
    </source>
</evidence>
<protein>
    <recommendedName>
        <fullName evidence="11">Serine/threonine-protein kinase RIO3</fullName>
        <ecNumber evidence="11">2.7.11.1</ecNumber>
    </recommendedName>
</protein>
<evidence type="ECO:0000256" key="5">
    <source>
        <dbReference type="ARBA" id="ARBA00022741"/>
    </source>
</evidence>
<keyword evidence="6 11" id="KW-0418">Kinase</keyword>
<dbReference type="InterPro" id="IPR011009">
    <property type="entry name" value="Kinase-like_dom_sf"/>
</dbReference>
<dbReference type="Gene3D" id="1.10.510.10">
    <property type="entry name" value="Transferase(Phosphotransferase) domain 1"/>
    <property type="match status" value="1"/>
</dbReference>
<dbReference type="Pfam" id="PF01163">
    <property type="entry name" value="RIO1"/>
    <property type="match status" value="1"/>
</dbReference>
<evidence type="ECO:0000313" key="14">
    <source>
        <dbReference type="Proteomes" id="UP000245119"/>
    </source>
</evidence>
<keyword evidence="8 11" id="KW-0460">Magnesium</keyword>
<dbReference type="Gene3D" id="3.30.200.20">
    <property type="entry name" value="Phosphorylase Kinase, domain 1"/>
    <property type="match status" value="1"/>
</dbReference>
<keyword evidence="5 11" id="KW-0547">Nucleotide-binding</keyword>
<keyword evidence="14" id="KW-1185">Reference proteome</keyword>
<evidence type="ECO:0000256" key="1">
    <source>
        <dbReference type="ARBA" id="ARBA00009196"/>
    </source>
</evidence>
<comment type="similarity">
    <text evidence="1 11">Belongs to the protein kinase superfamily. RIO-type Ser/Thr kinase family.</text>
</comment>
<evidence type="ECO:0000256" key="4">
    <source>
        <dbReference type="ARBA" id="ARBA00022723"/>
    </source>
</evidence>
<evidence type="ECO:0000256" key="11">
    <source>
        <dbReference type="PIRNR" id="PIRNR038146"/>
    </source>
</evidence>
<keyword evidence="2 11" id="KW-0723">Serine/threonine-protein kinase</keyword>
<keyword evidence="3 11" id="KW-0808">Transferase</keyword>
<evidence type="ECO:0000256" key="8">
    <source>
        <dbReference type="ARBA" id="ARBA00022842"/>
    </source>
</evidence>
<dbReference type="PIRSF" id="PIRSF038146">
    <property type="entry name" value="Ser/Thr_PK_RIO3"/>
    <property type="match status" value="1"/>
</dbReference>
<proteinExistence type="inferred from homology"/>
<dbReference type="FunFam" id="1.10.510.10:FF:000254">
    <property type="entry name" value="Serine/threonine-protein kinase RIO3"/>
    <property type="match status" value="1"/>
</dbReference>
<dbReference type="InterPro" id="IPR018935">
    <property type="entry name" value="RIO_kinase_CS"/>
</dbReference>
<dbReference type="SMART" id="SM00090">
    <property type="entry name" value="RIO"/>
    <property type="match status" value="1"/>
</dbReference>
<dbReference type="GO" id="GO:0106310">
    <property type="term" value="F:protein serine kinase activity"/>
    <property type="evidence" value="ECO:0007669"/>
    <property type="project" value="RHEA"/>
</dbReference>
<comment type="catalytic activity">
    <reaction evidence="10 11">
        <text>L-seryl-[protein] + ATP = O-phospho-L-seryl-[protein] + ADP + H(+)</text>
        <dbReference type="Rhea" id="RHEA:17989"/>
        <dbReference type="Rhea" id="RHEA-COMP:9863"/>
        <dbReference type="Rhea" id="RHEA-COMP:11604"/>
        <dbReference type="ChEBI" id="CHEBI:15378"/>
        <dbReference type="ChEBI" id="CHEBI:29999"/>
        <dbReference type="ChEBI" id="CHEBI:30616"/>
        <dbReference type="ChEBI" id="CHEBI:83421"/>
        <dbReference type="ChEBI" id="CHEBI:456216"/>
        <dbReference type="EC" id="2.7.11.1"/>
    </reaction>
</comment>
<sequence length="491" mass="55962">MATSQTSSPSPWGKTQTVVPCSLEDVMSEQLASQLQEDNNHITVFGSSDVKHTELGTPVSDDDMAAMLLAAGISPSECDAASDELIARMLQLEFDREHNVMLDKEQKKFNGTSKVTVSFENYKTSHPVYENEEEEEDDEDFIPQKTKWEEPDLPRSDYLCGIQQANISLPNKVYNKLKVHSMMENKRSTRHTEKKEHSTADHVMDPRSRLLLYKLINSGVIESIDGPVAGGKESMGHEVPKKIAIKVFKTTLLDFRTREKYVHGDHRFSKDDYKKQNPRRIIKIWAMKEVANLNRMRKFDMPCPSVVLLKKHVLLMSLIGGSMPAPQLKETRLSAADLQDAYEQTVQIMNTMHHQCALVHADLSEYNLLWHDGRVWVIDVSQAVDLTHPQAYNFLYRDCGNISSYFMKQGVHDVLSPEELFNSITGLNIQGTGADFNAQVQRYDKERKESNMLLGTEYTHYAFDYFFDKVHELGEEKGSLDDSISDDEVED</sequence>
<evidence type="ECO:0000256" key="2">
    <source>
        <dbReference type="ARBA" id="ARBA00022527"/>
    </source>
</evidence>
<keyword evidence="7" id="KW-0067">ATP-binding</keyword>
<dbReference type="EC" id="2.7.11.1" evidence="11"/>
<evidence type="ECO:0000256" key="7">
    <source>
        <dbReference type="ARBA" id="ARBA00022840"/>
    </source>
</evidence>
<reference evidence="13 14" key="1">
    <citation type="submission" date="2018-04" db="EMBL/GenBank/DDBJ databases">
        <title>The genome of golden apple snail Pomacea canaliculata provides insight into stress tolerance and invasive adaptation.</title>
        <authorList>
            <person name="Liu C."/>
            <person name="Liu B."/>
            <person name="Ren Y."/>
            <person name="Zhang Y."/>
            <person name="Wang H."/>
            <person name="Li S."/>
            <person name="Jiang F."/>
            <person name="Yin L."/>
            <person name="Zhang G."/>
            <person name="Qian W."/>
            <person name="Fan W."/>
        </authorList>
    </citation>
    <scope>NUCLEOTIDE SEQUENCE [LARGE SCALE GENOMIC DNA]</scope>
    <source>
        <strain evidence="13">SZHN2017</strain>
        <tissue evidence="13">Muscle</tissue>
    </source>
</reference>
<evidence type="ECO:0000256" key="3">
    <source>
        <dbReference type="ARBA" id="ARBA00022679"/>
    </source>
</evidence>
<dbReference type="PROSITE" id="PS01245">
    <property type="entry name" value="RIO1"/>
    <property type="match status" value="1"/>
</dbReference>
<dbReference type="STRING" id="400727.A0A2T7PGQ0"/>
<evidence type="ECO:0000313" key="13">
    <source>
        <dbReference type="EMBL" id="PVD32581.1"/>
    </source>
</evidence>
<evidence type="ECO:0000256" key="9">
    <source>
        <dbReference type="ARBA" id="ARBA00047899"/>
    </source>
</evidence>
<keyword evidence="4 11" id="KW-0479">Metal-binding</keyword>
<feature type="domain" description="RIO kinase" evidence="12">
    <location>
        <begin position="193"/>
        <end position="426"/>
    </location>
</feature>
<gene>
    <name evidence="13" type="ORF">C0Q70_08023</name>
</gene>
<name>A0A2T7PGQ0_POMCA</name>
<accession>A0A2T7PGQ0</accession>
<evidence type="ECO:0000256" key="6">
    <source>
        <dbReference type="ARBA" id="ARBA00022777"/>
    </source>
</evidence>
<dbReference type="InterPro" id="IPR018934">
    <property type="entry name" value="RIO_dom"/>
</dbReference>
<dbReference type="InterPro" id="IPR000687">
    <property type="entry name" value="RIO_kinase"/>
</dbReference>
<dbReference type="GO" id="GO:0005524">
    <property type="term" value="F:ATP binding"/>
    <property type="evidence" value="ECO:0007669"/>
    <property type="project" value="UniProtKB-UniRule"/>
</dbReference>
<dbReference type="InterPro" id="IPR017406">
    <property type="entry name" value="Ser/Thr_kinase_Rio3"/>
</dbReference>
<dbReference type="EMBL" id="PZQS01000004">
    <property type="protein sequence ID" value="PVD32581.1"/>
    <property type="molecule type" value="Genomic_DNA"/>
</dbReference>
<dbReference type="GO" id="GO:0046872">
    <property type="term" value="F:metal ion binding"/>
    <property type="evidence" value="ECO:0007669"/>
    <property type="project" value="UniProtKB-UniRule"/>
</dbReference>
<dbReference type="InterPro" id="IPR051272">
    <property type="entry name" value="RIO-type_Ser/Thr_kinase"/>
</dbReference>
<comment type="cofactor">
    <cofactor evidence="11">
        <name>Mg(2+)</name>
        <dbReference type="ChEBI" id="CHEBI:18420"/>
    </cofactor>
</comment>